<comment type="subcellular location">
    <subcellularLocation>
        <location evidence="9">Cell membrane</location>
        <topology evidence="9">Single-pass membrane protein</topology>
    </subcellularLocation>
    <subcellularLocation>
        <location evidence="1">Membrane</location>
        <topology evidence="1">Single-pass membrane protein</topology>
    </subcellularLocation>
</comment>
<evidence type="ECO:0000256" key="7">
    <source>
        <dbReference type="ARBA" id="ARBA00023010"/>
    </source>
</evidence>
<feature type="compositionally biased region" description="Low complexity" evidence="10">
    <location>
        <begin position="134"/>
        <end position="236"/>
    </location>
</feature>
<evidence type="ECO:0000256" key="3">
    <source>
        <dbReference type="ARBA" id="ARBA00022475"/>
    </source>
</evidence>
<dbReference type="InterPro" id="IPR018448">
    <property type="entry name" value="TatB"/>
</dbReference>
<evidence type="ECO:0000313" key="13">
    <source>
        <dbReference type="Proteomes" id="UP000219465"/>
    </source>
</evidence>
<evidence type="ECO:0000256" key="4">
    <source>
        <dbReference type="ARBA" id="ARBA00022692"/>
    </source>
</evidence>
<dbReference type="RefSeq" id="WP_097103972.1">
    <property type="nucleotide sequence ID" value="NZ_OCPC01000001.1"/>
</dbReference>
<dbReference type="GO" id="GO:0033281">
    <property type="term" value="C:TAT protein transport complex"/>
    <property type="evidence" value="ECO:0007669"/>
    <property type="project" value="UniProtKB-UniRule"/>
</dbReference>
<evidence type="ECO:0000256" key="5">
    <source>
        <dbReference type="ARBA" id="ARBA00022927"/>
    </source>
</evidence>
<dbReference type="HAMAP" id="MF_00237">
    <property type="entry name" value="TatB"/>
    <property type="match status" value="1"/>
</dbReference>
<comment type="similarity">
    <text evidence="9">Belongs to the TatB family.</text>
</comment>
<keyword evidence="6 9" id="KW-1133">Transmembrane helix</keyword>
<evidence type="ECO:0000313" key="12">
    <source>
        <dbReference type="EMBL" id="SOE08391.1"/>
    </source>
</evidence>
<reference evidence="13" key="1">
    <citation type="submission" date="2017-08" db="EMBL/GenBank/DDBJ databases">
        <authorList>
            <person name="Varghese N."/>
            <person name="Submissions S."/>
        </authorList>
    </citation>
    <scope>NUCLEOTIDE SEQUENCE [LARGE SCALE GENOMIC DNA]</scope>
    <source>
        <strain evidence="13">KCTC 23107</strain>
    </source>
</reference>
<dbReference type="PRINTS" id="PR01506">
    <property type="entry name" value="TATBPROTEIN"/>
</dbReference>
<keyword evidence="4 9" id="KW-0812">Transmembrane</keyword>
<keyword evidence="2 9" id="KW-0813">Transport</keyword>
<accession>A0A286HKV1</accession>
<evidence type="ECO:0000256" key="6">
    <source>
        <dbReference type="ARBA" id="ARBA00022989"/>
    </source>
</evidence>
<feature type="compositionally biased region" description="Low complexity" evidence="10">
    <location>
        <begin position="106"/>
        <end position="119"/>
    </location>
</feature>
<name>A0A286HKV1_9HYPH</name>
<keyword evidence="5 9" id="KW-0653">Protein transport</keyword>
<evidence type="ECO:0000256" key="1">
    <source>
        <dbReference type="ARBA" id="ARBA00004167"/>
    </source>
</evidence>
<dbReference type="InterPro" id="IPR003369">
    <property type="entry name" value="TatA/B/E"/>
</dbReference>
<dbReference type="GO" id="GO:0008320">
    <property type="term" value="F:protein transmembrane transporter activity"/>
    <property type="evidence" value="ECO:0007669"/>
    <property type="project" value="UniProtKB-UniRule"/>
</dbReference>
<organism evidence="12 13">
    <name type="scientific">Hoeflea halophila</name>
    <dbReference type="NCBI Taxonomy" id="714899"/>
    <lineage>
        <taxon>Bacteria</taxon>
        <taxon>Pseudomonadati</taxon>
        <taxon>Pseudomonadota</taxon>
        <taxon>Alphaproteobacteria</taxon>
        <taxon>Hyphomicrobiales</taxon>
        <taxon>Rhizobiaceae</taxon>
        <taxon>Hoeflea</taxon>
    </lineage>
</organism>
<dbReference type="Pfam" id="PF02416">
    <property type="entry name" value="TatA_B_E"/>
    <property type="match status" value="1"/>
</dbReference>
<protein>
    <recommendedName>
        <fullName evidence="9">Sec-independent protein translocase protein TatB</fullName>
    </recommendedName>
</protein>
<dbReference type="GO" id="GO:0043953">
    <property type="term" value="P:protein transport by the Tat complex"/>
    <property type="evidence" value="ECO:0007669"/>
    <property type="project" value="UniProtKB-UniRule"/>
</dbReference>
<dbReference type="EMBL" id="OCPC01000001">
    <property type="protein sequence ID" value="SOE08391.1"/>
    <property type="molecule type" value="Genomic_DNA"/>
</dbReference>
<evidence type="ECO:0000256" key="8">
    <source>
        <dbReference type="ARBA" id="ARBA00023136"/>
    </source>
</evidence>
<dbReference type="Gene3D" id="1.20.5.3310">
    <property type="match status" value="1"/>
</dbReference>
<feature type="region of interest" description="Disordered" evidence="10">
    <location>
        <begin position="93"/>
        <end position="248"/>
    </location>
</feature>
<dbReference type="NCBIfam" id="TIGR01410">
    <property type="entry name" value="tatB"/>
    <property type="match status" value="1"/>
</dbReference>
<feature type="transmembrane region" description="Helical" evidence="11">
    <location>
        <begin position="6"/>
        <end position="25"/>
    </location>
</feature>
<sequence>MFDIGWPELLVVAIVLIIVVGPKDLPPMLRAFGRTTKKLRAMASEFRGQFDDALREAELDDVKKTFDDARKLNPMQNLRDAVNPLKDTAKDIKADLEKSVKTPSSTAEAPAKMAAPEPTMKLDDGPPEFTESWPATKPAEAAAKPDPNAPATETTSAAKTGAAKTAKASSAAKAKPAAAKSSKASASAKAKPATTKTAAAAKTAAAKSPAPKAAAKAATPASKTKASAKPAAAKSAPRAKKPKGEGQA</sequence>
<comment type="subunit">
    <text evidence="9">The Tat system comprises two distinct complexes: a TatABC complex, containing multiple copies of TatA, TatB and TatC subunits, and a separate TatA complex, containing only TatA subunits. Substrates initially bind to the TatABC complex, which probably triggers association of the separate TatA complex to form the active translocon.</text>
</comment>
<comment type="function">
    <text evidence="9">Part of the twin-arginine translocation (Tat) system that transports large folded proteins containing a characteristic twin-arginine motif in their signal peptide across membranes. Together with TatC, TatB is part of a receptor directly interacting with Tat signal peptides. TatB may form an oligomeric binding site that transiently accommodates folded Tat precursor proteins before their translocation.</text>
</comment>
<evidence type="ECO:0000256" key="2">
    <source>
        <dbReference type="ARBA" id="ARBA00022448"/>
    </source>
</evidence>
<dbReference type="AlphaFoldDB" id="A0A286HKV1"/>
<keyword evidence="13" id="KW-1185">Reference proteome</keyword>
<keyword evidence="3 9" id="KW-1003">Cell membrane</keyword>
<evidence type="ECO:0000256" key="9">
    <source>
        <dbReference type="HAMAP-Rule" id="MF_00237"/>
    </source>
</evidence>
<evidence type="ECO:0000256" key="10">
    <source>
        <dbReference type="SAM" id="MobiDB-lite"/>
    </source>
</evidence>
<gene>
    <name evidence="9" type="primary">tatB</name>
    <name evidence="12" type="ORF">SAMN05877838_0106</name>
</gene>
<dbReference type="OrthoDB" id="7206969at2"/>
<dbReference type="Proteomes" id="UP000219465">
    <property type="component" value="Unassembled WGS sequence"/>
</dbReference>
<proteinExistence type="inferred from homology"/>
<keyword evidence="7 9" id="KW-0811">Translocation</keyword>
<keyword evidence="8 9" id="KW-0472">Membrane</keyword>
<evidence type="ECO:0000256" key="11">
    <source>
        <dbReference type="SAM" id="Phobius"/>
    </source>
</evidence>